<feature type="region of interest" description="Disordered" evidence="1">
    <location>
        <begin position="135"/>
        <end position="224"/>
    </location>
</feature>
<protein>
    <submittedName>
        <fullName evidence="2">Uncharacterized protein</fullName>
    </submittedName>
</protein>
<accession>A0A9J6DU04</accession>
<comment type="caution">
    <text evidence="2">The sequence shown here is derived from an EMBL/GenBank/DDBJ whole genome shotgun (WGS) entry which is preliminary data.</text>
</comment>
<reference evidence="2" key="2">
    <citation type="submission" date="2021-09" db="EMBL/GenBank/DDBJ databases">
        <authorList>
            <person name="Jia N."/>
            <person name="Wang J."/>
            <person name="Shi W."/>
            <person name="Du L."/>
            <person name="Sun Y."/>
            <person name="Zhan W."/>
            <person name="Jiang J."/>
            <person name="Wang Q."/>
            <person name="Zhang B."/>
            <person name="Ji P."/>
            <person name="Sakyi L.B."/>
            <person name="Cui X."/>
            <person name="Yuan T."/>
            <person name="Jiang B."/>
            <person name="Yang W."/>
            <person name="Lam T.T.-Y."/>
            <person name="Chang Q."/>
            <person name="Ding S."/>
            <person name="Wang X."/>
            <person name="Zhu J."/>
            <person name="Ruan X."/>
            <person name="Zhao L."/>
            <person name="Wei J."/>
            <person name="Que T."/>
            <person name="Du C."/>
            <person name="Cheng J."/>
            <person name="Dai P."/>
            <person name="Han X."/>
            <person name="Huang E."/>
            <person name="Gao Y."/>
            <person name="Liu J."/>
            <person name="Shao H."/>
            <person name="Ye R."/>
            <person name="Li L."/>
            <person name="Wei W."/>
            <person name="Wang X."/>
            <person name="Wang C."/>
            <person name="Huo Q."/>
            <person name="Li W."/>
            <person name="Guo W."/>
            <person name="Chen H."/>
            <person name="Chen S."/>
            <person name="Zhou L."/>
            <person name="Zhou L."/>
            <person name="Ni X."/>
            <person name="Tian J."/>
            <person name="Zhou Y."/>
            <person name="Sheng Y."/>
            <person name="Liu T."/>
            <person name="Pan Y."/>
            <person name="Xia L."/>
            <person name="Li J."/>
            <person name="Zhao F."/>
            <person name="Cao W."/>
        </authorList>
    </citation>
    <scope>NUCLEOTIDE SEQUENCE</scope>
    <source>
        <strain evidence="2">Rmic-2018</strain>
        <tissue evidence="2">Larvae</tissue>
    </source>
</reference>
<feature type="region of interest" description="Disordered" evidence="1">
    <location>
        <begin position="1"/>
        <end position="23"/>
    </location>
</feature>
<organism evidence="2 3">
    <name type="scientific">Rhipicephalus microplus</name>
    <name type="common">Cattle tick</name>
    <name type="synonym">Boophilus microplus</name>
    <dbReference type="NCBI Taxonomy" id="6941"/>
    <lineage>
        <taxon>Eukaryota</taxon>
        <taxon>Metazoa</taxon>
        <taxon>Ecdysozoa</taxon>
        <taxon>Arthropoda</taxon>
        <taxon>Chelicerata</taxon>
        <taxon>Arachnida</taxon>
        <taxon>Acari</taxon>
        <taxon>Parasitiformes</taxon>
        <taxon>Ixodida</taxon>
        <taxon>Ixodoidea</taxon>
        <taxon>Ixodidae</taxon>
        <taxon>Rhipicephalinae</taxon>
        <taxon>Rhipicephalus</taxon>
        <taxon>Boophilus</taxon>
    </lineage>
</organism>
<gene>
    <name evidence="2" type="ORF">HPB51_010739</name>
</gene>
<dbReference type="Proteomes" id="UP000821866">
    <property type="component" value="Unassembled WGS sequence"/>
</dbReference>
<proteinExistence type="predicted"/>
<sequence length="256" mass="27652">MSREYDRSYTRGRVNAYTPSRQDASFRLRRGDGAGAVRQELVGRSPSRSSAPLVTTLTSAAPVALVGYTPCPLIHPAPNRIEDEGKQKKTKKKYPLVGTHLWRFSVKEEDASFTTRGKGGGGGSVAPAKELGPFYRPQAVAPSPPPTQPSPSTPPCSQPGRPHRGKDEESTERANLPRPISHSHDPCRVTGRTGWPRRAQQYTSAHRTTTHARTPACLAGAPPLSKCAVDRPETLPAILVASAERARSQPPCTTHS</sequence>
<feature type="compositionally biased region" description="Pro residues" evidence="1">
    <location>
        <begin position="142"/>
        <end position="157"/>
    </location>
</feature>
<evidence type="ECO:0000313" key="3">
    <source>
        <dbReference type="Proteomes" id="UP000821866"/>
    </source>
</evidence>
<feature type="compositionally biased region" description="Low complexity" evidence="1">
    <location>
        <begin position="205"/>
        <end position="214"/>
    </location>
</feature>
<dbReference type="EMBL" id="JABSTU010000007">
    <property type="protein sequence ID" value="KAH8025655.1"/>
    <property type="molecule type" value="Genomic_DNA"/>
</dbReference>
<name>A0A9J6DU04_RHIMP</name>
<reference evidence="2" key="1">
    <citation type="journal article" date="2020" name="Cell">
        <title>Large-Scale Comparative Analyses of Tick Genomes Elucidate Their Genetic Diversity and Vector Capacities.</title>
        <authorList>
            <consortium name="Tick Genome and Microbiome Consortium (TIGMIC)"/>
            <person name="Jia N."/>
            <person name="Wang J."/>
            <person name="Shi W."/>
            <person name="Du L."/>
            <person name="Sun Y."/>
            <person name="Zhan W."/>
            <person name="Jiang J.F."/>
            <person name="Wang Q."/>
            <person name="Zhang B."/>
            <person name="Ji P."/>
            <person name="Bell-Sakyi L."/>
            <person name="Cui X.M."/>
            <person name="Yuan T.T."/>
            <person name="Jiang B.G."/>
            <person name="Yang W.F."/>
            <person name="Lam T.T."/>
            <person name="Chang Q.C."/>
            <person name="Ding S.J."/>
            <person name="Wang X.J."/>
            <person name="Zhu J.G."/>
            <person name="Ruan X.D."/>
            <person name="Zhao L."/>
            <person name="Wei J.T."/>
            <person name="Ye R.Z."/>
            <person name="Que T.C."/>
            <person name="Du C.H."/>
            <person name="Zhou Y.H."/>
            <person name="Cheng J.X."/>
            <person name="Dai P.F."/>
            <person name="Guo W.B."/>
            <person name="Han X.H."/>
            <person name="Huang E.J."/>
            <person name="Li L.F."/>
            <person name="Wei W."/>
            <person name="Gao Y.C."/>
            <person name="Liu J.Z."/>
            <person name="Shao H.Z."/>
            <person name="Wang X."/>
            <person name="Wang C.C."/>
            <person name="Yang T.C."/>
            <person name="Huo Q.B."/>
            <person name="Li W."/>
            <person name="Chen H.Y."/>
            <person name="Chen S.E."/>
            <person name="Zhou L.G."/>
            <person name="Ni X.B."/>
            <person name="Tian J.H."/>
            <person name="Sheng Y."/>
            <person name="Liu T."/>
            <person name="Pan Y.S."/>
            <person name="Xia L.Y."/>
            <person name="Li J."/>
            <person name="Zhao F."/>
            <person name="Cao W.C."/>
        </authorList>
    </citation>
    <scope>NUCLEOTIDE SEQUENCE</scope>
    <source>
        <strain evidence="2">Rmic-2018</strain>
    </source>
</reference>
<dbReference type="AlphaFoldDB" id="A0A9J6DU04"/>
<evidence type="ECO:0000313" key="2">
    <source>
        <dbReference type="EMBL" id="KAH8025655.1"/>
    </source>
</evidence>
<evidence type="ECO:0000256" key="1">
    <source>
        <dbReference type="SAM" id="MobiDB-lite"/>
    </source>
</evidence>
<keyword evidence="3" id="KW-1185">Reference proteome</keyword>